<dbReference type="AlphaFoldDB" id="A0A9E7IUJ7"/>
<proteinExistence type="predicted"/>
<keyword evidence="1" id="KW-1133">Transmembrane helix</keyword>
<dbReference type="KEGG" id="fms:M1R53_05070"/>
<name>A0A9E7IUJ7_9FIRM</name>
<dbReference type="RefSeq" id="WP_249242212.1">
    <property type="nucleotide sequence ID" value="NZ_CP096649.1"/>
</dbReference>
<sequence length="172" mass="19686">MNSEKSLRKYWLVLAIVLIVAAIAIYFISKSNKIDYARVSKEMKDFASLEEPSIEKFIKKGYVDITEPLEHDAGINLRNSLGGPSVYVKTVRLDDSGNYYGAIYWKNRGEYKLAKQEFSTDDKDRISIYDANPVVLKEILTKEEDGLNKVYAVTMAINQDVTSEEIYLFSFK</sequence>
<feature type="transmembrane region" description="Helical" evidence="1">
    <location>
        <begin position="12"/>
        <end position="29"/>
    </location>
</feature>
<reference evidence="2" key="1">
    <citation type="submission" date="2022-04" db="EMBL/GenBank/DDBJ databases">
        <title>Complete genome sequences of Ezakiella coagulans and Fenollaria massiliensis.</title>
        <authorList>
            <person name="France M.T."/>
            <person name="Clifford J."/>
            <person name="Narina S."/>
            <person name="Rutt L."/>
            <person name="Ravel J."/>
        </authorList>
    </citation>
    <scope>NUCLEOTIDE SEQUENCE</scope>
    <source>
        <strain evidence="2">C0061C2</strain>
    </source>
</reference>
<evidence type="ECO:0000256" key="1">
    <source>
        <dbReference type="SAM" id="Phobius"/>
    </source>
</evidence>
<protein>
    <submittedName>
        <fullName evidence="2">Uncharacterized protein</fullName>
    </submittedName>
</protein>
<accession>A0A9E7IUJ7</accession>
<evidence type="ECO:0000313" key="3">
    <source>
        <dbReference type="Proteomes" id="UP000831151"/>
    </source>
</evidence>
<keyword evidence="1" id="KW-0812">Transmembrane</keyword>
<keyword evidence="1" id="KW-0472">Membrane</keyword>
<evidence type="ECO:0000313" key="2">
    <source>
        <dbReference type="EMBL" id="UQK58614.1"/>
    </source>
</evidence>
<organism evidence="2 3">
    <name type="scientific">Fenollaria massiliensis</name>
    <dbReference type="NCBI Taxonomy" id="938288"/>
    <lineage>
        <taxon>Bacteria</taxon>
        <taxon>Bacillati</taxon>
        <taxon>Bacillota</taxon>
        <taxon>Clostridia</taxon>
        <taxon>Eubacteriales</taxon>
        <taxon>Fenollaria</taxon>
    </lineage>
</organism>
<dbReference type="Proteomes" id="UP000831151">
    <property type="component" value="Chromosome"/>
</dbReference>
<gene>
    <name evidence="2" type="ORF">M1R53_05070</name>
</gene>
<dbReference type="EMBL" id="CP096649">
    <property type="protein sequence ID" value="UQK58614.1"/>
    <property type="molecule type" value="Genomic_DNA"/>
</dbReference>
<keyword evidence="3" id="KW-1185">Reference proteome</keyword>